<evidence type="ECO:0000256" key="1">
    <source>
        <dbReference type="SAM" id="SignalP"/>
    </source>
</evidence>
<reference evidence="2" key="1">
    <citation type="submission" date="2022-10" db="EMBL/GenBank/DDBJ databases">
        <title>The WGS of Solirubrobacter ginsenosidimutans DSM 21036.</title>
        <authorList>
            <person name="Jiang Z."/>
        </authorList>
    </citation>
    <scope>NUCLEOTIDE SEQUENCE</scope>
    <source>
        <strain evidence="2">DSM 21036</strain>
    </source>
</reference>
<evidence type="ECO:0000313" key="2">
    <source>
        <dbReference type="EMBL" id="MDA0166695.1"/>
    </source>
</evidence>
<dbReference type="Proteomes" id="UP001149140">
    <property type="component" value="Unassembled WGS sequence"/>
</dbReference>
<dbReference type="AlphaFoldDB" id="A0A9X3S4H3"/>
<sequence>MRVLLATALALLVVACGNDATPASALTGTLKYTRSGGIAGVSVGTTIKADGNATFDDRRNGQRKARLTKAERDRLTRLIRAADLAHVKADGKSECCDQFEYSLSYRGRTLRWSDAHFPKPLTKLSGELERLITKYGSGPG</sequence>
<protein>
    <submittedName>
        <fullName evidence="2">Uncharacterized protein</fullName>
    </submittedName>
</protein>
<dbReference type="RefSeq" id="WP_270045952.1">
    <property type="nucleotide sequence ID" value="NZ_JAPDOD010000073.1"/>
</dbReference>
<dbReference type="PROSITE" id="PS51257">
    <property type="entry name" value="PROKAR_LIPOPROTEIN"/>
    <property type="match status" value="1"/>
</dbReference>
<comment type="caution">
    <text evidence="2">The sequence shown here is derived from an EMBL/GenBank/DDBJ whole genome shotgun (WGS) entry which is preliminary data.</text>
</comment>
<evidence type="ECO:0000313" key="3">
    <source>
        <dbReference type="Proteomes" id="UP001149140"/>
    </source>
</evidence>
<keyword evidence="1" id="KW-0732">Signal</keyword>
<organism evidence="2 3">
    <name type="scientific">Solirubrobacter ginsenosidimutans</name>
    <dbReference type="NCBI Taxonomy" id="490573"/>
    <lineage>
        <taxon>Bacteria</taxon>
        <taxon>Bacillati</taxon>
        <taxon>Actinomycetota</taxon>
        <taxon>Thermoleophilia</taxon>
        <taxon>Solirubrobacterales</taxon>
        <taxon>Solirubrobacteraceae</taxon>
        <taxon>Solirubrobacter</taxon>
    </lineage>
</organism>
<gene>
    <name evidence="2" type="ORF">OM076_40915</name>
</gene>
<proteinExistence type="predicted"/>
<name>A0A9X3S4H3_9ACTN</name>
<keyword evidence="3" id="KW-1185">Reference proteome</keyword>
<dbReference type="EMBL" id="JAPDOD010000073">
    <property type="protein sequence ID" value="MDA0166695.1"/>
    <property type="molecule type" value="Genomic_DNA"/>
</dbReference>
<feature type="chain" id="PRO_5040745995" evidence="1">
    <location>
        <begin position="26"/>
        <end position="140"/>
    </location>
</feature>
<feature type="signal peptide" evidence="1">
    <location>
        <begin position="1"/>
        <end position="25"/>
    </location>
</feature>
<accession>A0A9X3S4H3</accession>